<comment type="caution">
    <text evidence="6">The sequence shown here is derived from an EMBL/GenBank/DDBJ whole genome shotgun (WGS) entry which is preliminary data.</text>
</comment>
<dbReference type="AlphaFoldDB" id="A0A2S7K7L5"/>
<comment type="similarity">
    <text evidence="1 5">Belongs to the 5-formyltetrahydrofolate cyclo-ligase family.</text>
</comment>
<keyword evidence="3 4" id="KW-0067">ATP-binding</keyword>
<protein>
    <recommendedName>
        <fullName evidence="5">5-formyltetrahydrofolate cyclo-ligase</fullName>
        <ecNumber evidence="5">6.3.3.2</ecNumber>
    </recommendedName>
</protein>
<dbReference type="Pfam" id="PF01812">
    <property type="entry name" value="5-FTHF_cyc-lig"/>
    <property type="match status" value="1"/>
</dbReference>
<evidence type="ECO:0000313" key="6">
    <source>
        <dbReference type="EMBL" id="PQA88504.1"/>
    </source>
</evidence>
<dbReference type="InterPro" id="IPR024185">
    <property type="entry name" value="FTHF_cligase-like_sf"/>
</dbReference>
<reference evidence="6 7" key="1">
    <citation type="submission" date="2017-12" db="EMBL/GenBank/DDBJ databases">
        <authorList>
            <person name="Hurst M.R.H."/>
        </authorList>
    </citation>
    <scope>NUCLEOTIDE SEQUENCE [LARGE SCALE GENOMIC DNA]</scope>
    <source>
        <strain evidence="6 7">SY-3-19</strain>
    </source>
</reference>
<dbReference type="GO" id="GO:0030272">
    <property type="term" value="F:5-formyltetrahydrofolate cyclo-ligase activity"/>
    <property type="evidence" value="ECO:0007669"/>
    <property type="project" value="UniProtKB-EC"/>
</dbReference>
<sequence length="196" mass="20974">MLPPIASFPSPKKILRERMKGERRAAAKARPDAGVHAAANFMSAIERPEGTVVSVYFPMREELDTEPLVAALVEEETAVALPVVEKKKAPLVFRAYQPGDDLVDGSYGELVPVETAPAVTPTILVIPLLAFTPEGGRLGYGGGYYDRTLEALRQSGAPLAVGYAFGAQEVDALPLSPLDQPLDWIVTERGATRCSG</sequence>
<dbReference type="GO" id="GO:0046872">
    <property type="term" value="F:metal ion binding"/>
    <property type="evidence" value="ECO:0007669"/>
    <property type="project" value="UniProtKB-KW"/>
</dbReference>
<dbReference type="Proteomes" id="UP000239504">
    <property type="component" value="Unassembled WGS sequence"/>
</dbReference>
<dbReference type="PANTHER" id="PTHR23407:SF1">
    <property type="entry name" value="5-FORMYLTETRAHYDROFOLATE CYCLO-LIGASE"/>
    <property type="match status" value="1"/>
</dbReference>
<comment type="catalytic activity">
    <reaction evidence="5">
        <text>(6S)-5-formyl-5,6,7,8-tetrahydrofolate + ATP = (6R)-5,10-methenyltetrahydrofolate + ADP + phosphate</text>
        <dbReference type="Rhea" id="RHEA:10488"/>
        <dbReference type="ChEBI" id="CHEBI:30616"/>
        <dbReference type="ChEBI" id="CHEBI:43474"/>
        <dbReference type="ChEBI" id="CHEBI:57455"/>
        <dbReference type="ChEBI" id="CHEBI:57457"/>
        <dbReference type="ChEBI" id="CHEBI:456216"/>
        <dbReference type="EC" id="6.3.3.2"/>
    </reaction>
</comment>
<dbReference type="Gene3D" id="3.40.50.10420">
    <property type="entry name" value="NagB/RpiA/CoA transferase-like"/>
    <property type="match status" value="1"/>
</dbReference>
<dbReference type="GO" id="GO:0005524">
    <property type="term" value="F:ATP binding"/>
    <property type="evidence" value="ECO:0007669"/>
    <property type="project" value="UniProtKB-KW"/>
</dbReference>
<dbReference type="PANTHER" id="PTHR23407">
    <property type="entry name" value="ATPASE INHIBITOR/5-FORMYLTETRAHYDROFOLATE CYCLO-LIGASE"/>
    <property type="match status" value="1"/>
</dbReference>
<gene>
    <name evidence="6" type="ORF">CW354_09460</name>
</gene>
<evidence type="ECO:0000256" key="1">
    <source>
        <dbReference type="ARBA" id="ARBA00010638"/>
    </source>
</evidence>
<feature type="binding site" evidence="4">
    <location>
        <begin position="137"/>
        <end position="145"/>
    </location>
    <ligand>
        <name>ATP</name>
        <dbReference type="ChEBI" id="CHEBI:30616"/>
    </ligand>
</feature>
<dbReference type="RefSeq" id="WP_104829748.1">
    <property type="nucleotide sequence ID" value="NZ_PJCH01000005.1"/>
</dbReference>
<proteinExistence type="inferred from homology"/>
<evidence type="ECO:0000256" key="2">
    <source>
        <dbReference type="ARBA" id="ARBA00022741"/>
    </source>
</evidence>
<dbReference type="EC" id="6.3.3.2" evidence="5"/>
<dbReference type="GO" id="GO:0009396">
    <property type="term" value="P:folic acid-containing compound biosynthetic process"/>
    <property type="evidence" value="ECO:0007669"/>
    <property type="project" value="TreeGrafter"/>
</dbReference>
<comment type="cofactor">
    <cofactor evidence="5">
        <name>Mg(2+)</name>
        <dbReference type="ChEBI" id="CHEBI:18420"/>
    </cofactor>
</comment>
<dbReference type="OrthoDB" id="9801938at2"/>
<evidence type="ECO:0000256" key="5">
    <source>
        <dbReference type="RuleBase" id="RU361279"/>
    </source>
</evidence>
<feature type="binding site" evidence="4">
    <location>
        <begin position="12"/>
        <end position="16"/>
    </location>
    <ligand>
        <name>ATP</name>
        <dbReference type="ChEBI" id="CHEBI:30616"/>
    </ligand>
</feature>
<dbReference type="PIRSF" id="PIRSF006806">
    <property type="entry name" value="FTHF_cligase"/>
    <property type="match status" value="1"/>
</dbReference>
<keyword evidence="6" id="KW-0436">Ligase</keyword>
<dbReference type="InterPro" id="IPR037171">
    <property type="entry name" value="NagB/RpiA_transferase-like"/>
</dbReference>
<dbReference type="InterPro" id="IPR002698">
    <property type="entry name" value="FTHF_cligase"/>
</dbReference>
<organism evidence="6 7">
    <name type="scientific">Hyphococcus luteus</name>
    <dbReference type="NCBI Taxonomy" id="2058213"/>
    <lineage>
        <taxon>Bacteria</taxon>
        <taxon>Pseudomonadati</taxon>
        <taxon>Pseudomonadota</taxon>
        <taxon>Alphaproteobacteria</taxon>
        <taxon>Parvularculales</taxon>
        <taxon>Parvularculaceae</taxon>
        <taxon>Hyphococcus</taxon>
    </lineage>
</organism>
<keyword evidence="2 4" id="KW-0547">Nucleotide-binding</keyword>
<evidence type="ECO:0000313" key="7">
    <source>
        <dbReference type="Proteomes" id="UP000239504"/>
    </source>
</evidence>
<keyword evidence="7" id="KW-1185">Reference proteome</keyword>
<evidence type="ECO:0000256" key="3">
    <source>
        <dbReference type="ARBA" id="ARBA00022840"/>
    </source>
</evidence>
<feature type="binding site" evidence="4">
    <location>
        <position position="62"/>
    </location>
    <ligand>
        <name>substrate</name>
    </ligand>
</feature>
<evidence type="ECO:0000256" key="4">
    <source>
        <dbReference type="PIRSR" id="PIRSR006806-1"/>
    </source>
</evidence>
<dbReference type="EMBL" id="PJCH01000005">
    <property type="protein sequence ID" value="PQA88504.1"/>
    <property type="molecule type" value="Genomic_DNA"/>
</dbReference>
<keyword evidence="5" id="KW-0460">Magnesium</keyword>
<dbReference type="GO" id="GO:0035999">
    <property type="term" value="P:tetrahydrofolate interconversion"/>
    <property type="evidence" value="ECO:0007669"/>
    <property type="project" value="TreeGrafter"/>
</dbReference>
<accession>A0A2S7K7L5</accession>
<name>A0A2S7K7L5_9PROT</name>
<keyword evidence="5" id="KW-0479">Metal-binding</keyword>
<dbReference type="SUPFAM" id="SSF100950">
    <property type="entry name" value="NagB/RpiA/CoA transferase-like"/>
    <property type="match status" value="1"/>
</dbReference>
<dbReference type="NCBIfam" id="TIGR02727">
    <property type="entry name" value="MTHFS_bact"/>
    <property type="match status" value="1"/>
</dbReference>